<evidence type="ECO:0000313" key="2">
    <source>
        <dbReference type="Proteomes" id="UP000509796"/>
    </source>
</evidence>
<dbReference type="AlphaFoldDB" id="A0AB73UWA8"/>
<organism evidence="1 2">
    <name type="scientific">Escherichia coli</name>
    <dbReference type="NCBI Taxonomy" id="562"/>
    <lineage>
        <taxon>Bacteria</taxon>
        <taxon>Pseudomonadati</taxon>
        <taxon>Pseudomonadota</taxon>
        <taxon>Gammaproteobacteria</taxon>
        <taxon>Enterobacterales</taxon>
        <taxon>Enterobacteriaceae</taxon>
        <taxon>Escherichia</taxon>
    </lineage>
</organism>
<proteinExistence type="predicted"/>
<protein>
    <submittedName>
        <fullName evidence="1">Uncharacterized protein</fullName>
    </submittedName>
</protein>
<gene>
    <name evidence="1" type="ORF">HX136_12935</name>
</gene>
<sequence length="97" mass="10634">MQFLTNSPAARQSSSCGIVRYLKISQPLATRFSQKSYVEGRSVTITDEFRTPRGYGSVWIVAAGIEPAPIGALPITIRAAIRYMTSIFTVACLLARH</sequence>
<dbReference type="RefSeq" id="WP_159105021.1">
    <property type="nucleotide sequence ID" value="NZ_CP060057.1"/>
</dbReference>
<dbReference type="Proteomes" id="UP000509796">
    <property type="component" value="Chromosome"/>
</dbReference>
<accession>A0AB73UWA8</accession>
<dbReference type="EMBL" id="CP058571">
    <property type="protein sequence ID" value="QLG55400.1"/>
    <property type="molecule type" value="Genomic_DNA"/>
</dbReference>
<reference evidence="2" key="1">
    <citation type="submission" date="2020-06" db="EMBL/GenBank/DDBJ databases">
        <title>Identification and Characterisation of Fosfomycin Resistance in Escherichia coli Urinary Tract Infection Isolates from Australia.</title>
        <authorList>
            <person name="Mowlaboccus S."/>
            <person name="Daley D."/>
            <person name="Pang S."/>
            <person name="Gottlieb T."/>
            <person name="Nimmo G.R."/>
            <person name="George N."/>
            <person name="Korman T.M."/>
            <person name="Strietberg R."/>
            <person name="Robson J."/>
            <person name="Peachey G."/>
            <person name="Collignon P."/>
            <person name="Bradbury S."/>
            <person name="Colombi E."/>
            <person name="Ramsay J.P."/>
            <person name="Rogers B.A."/>
            <person name="Coombs G.W."/>
        </authorList>
    </citation>
    <scope>NUCLEOTIDE SEQUENCE [LARGE SCALE GENOMIC DNA]</scope>
    <source>
        <strain evidence="2">EC2</strain>
    </source>
</reference>
<name>A0AB73UWA8_ECOLX</name>
<evidence type="ECO:0000313" key="1">
    <source>
        <dbReference type="EMBL" id="QLG55400.1"/>
    </source>
</evidence>